<dbReference type="CDD" id="cd02933">
    <property type="entry name" value="OYE_like_FMN"/>
    <property type="match status" value="1"/>
</dbReference>
<proteinExistence type="predicted"/>
<evidence type="ECO:0000313" key="2">
    <source>
        <dbReference type="EMBL" id="CAL1711105.1"/>
    </source>
</evidence>
<dbReference type="EMBL" id="OZ037949">
    <property type="protein sequence ID" value="CAL1711105.1"/>
    <property type="molecule type" value="Genomic_DNA"/>
</dbReference>
<dbReference type="Proteomes" id="UP001497453">
    <property type="component" value="Chromosome 6"/>
</dbReference>
<accession>A0ABP1DTQ5</accession>
<sequence length="369" mass="40179">MSTSKLFQPITIGDIVLRHRVVLAPLTRLRTTSQHVLTDLAVEYYKQRSSTPGTLVISEGTIIATKAGGFPHIPVFETEEQLAAWKKVVDVVHANGSSIVAQIAALGRAADPKILEAEGGFELIGPSDIPVEGGPKPRPLTIPEIKEYVDLFATTATNAVKGVGFDGIELHICNGLLMDQFLQDVSNNRTDDYGGSIENRSRFPLEVINAIVKAVGPTKVGVRLSPWNDVNGMGMKDPVPTFTYFVSRLAQLHPTLAYLHVVEPRAAGADDRVPKEGESNDFIRAIWSPRPFISAGGFTRDLAIEAADTKGELIAFGRHFIANPDLPRRLIANVLLNSYDRSTFYAIGEAEGYTDYPFSDKLKGKDVGI</sequence>
<evidence type="ECO:0000313" key="3">
    <source>
        <dbReference type="Proteomes" id="UP001497453"/>
    </source>
</evidence>
<dbReference type="Gene3D" id="3.20.20.70">
    <property type="entry name" value="Aldolase class I"/>
    <property type="match status" value="1"/>
</dbReference>
<dbReference type="SUPFAM" id="SSF51395">
    <property type="entry name" value="FMN-linked oxidoreductases"/>
    <property type="match status" value="1"/>
</dbReference>
<dbReference type="InterPro" id="IPR001155">
    <property type="entry name" value="OxRdtase_FMN_N"/>
</dbReference>
<feature type="domain" description="NADH:flavin oxidoreductase/NADH oxidase N-terminal" evidence="1">
    <location>
        <begin position="5"/>
        <end position="333"/>
    </location>
</feature>
<dbReference type="Pfam" id="PF00724">
    <property type="entry name" value="Oxidored_FMN"/>
    <property type="match status" value="1"/>
</dbReference>
<gene>
    <name evidence="2" type="ORF">GFSPODELE1_LOCUS8176</name>
</gene>
<dbReference type="PANTHER" id="PTHR22893">
    <property type="entry name" value="NADH OXIDOREDUCTASE-RELATED"/>
    <property type="match status" value="1"/>
</dbReference>
<evidence type="ECO:0000259" key="1">
    <source>
        <dbReference type="Pfam" id="PF00724"/>
    </source>
</evidence>
<dbReference type="PANTHER" id="PTHR22893:SF91">
    <property type="entry name" value="NADPH DEHYDROGENASE 2-RELATED"/>
    <property type="match status" value="1"/>
</dbReference>
<protein>
    <recommendedName>
        <fullName evidence="1">NADH:flavin oxidoreductase/NADH oxidase N-terminal domain-containing protein</fullName>
    </recommendedName>
</protein>
<reference evidence="3" key="1">
    <citation type="submission" date="2024-04" db="EMBL/GenBank/DDBJ databases">
        <authorList>
            <person name="Shaw F."/>
            <person name="Minotto A."/>
        </authorList>
    </citation>
    <scope>NUCLEOTIDE SEQUENCE [LARGE SCALE GENOMIC DNA]</scope>
</reference>
<name>A0ABP1DTQ5_9APHY</name>
<keyword evidence="3" id="KW-1185">Reference proteome</keyword>
<dbReference type="InterPro" id="IPR013785">
    <property type="entry name" value="Aldolase_TIM"/>
</dbReference>
<organism evidence="2 3">
    <name type="scientific">Somion occarium</name>
    <dbReference type="NCBI Taxonomy" id="3059160"/>
    <lineage>
        <taxon>Eukaryota</taxon>
        <taxon>Fungi</taxon>
        <taxon>Dikarya</taxon>
        <taxon>Basidiomycota</taxon>
        <taxon>Agaricomycotina</taxon>
        <taxon>Agaricomycetes</taxon>
        <taxon>Polyporales</taxon>
        <taxon>Cerrenaceae</taxon>
        <taxon>Somion</taxon>
    </lineage>
</organism>
<dbReference type="InterPro" id="IPR045247">
    <property type="entry name" value="Oye-like"/>
</dbReference>